<evidence type="ECO:0000313" key="2">
    <source>
        <dbReference type="EMBL" id="ETD73095.1"/>
    </source>
</evidence>
<keyword evidence="1" id="KW-0472">Membrane</keyword>
<reference evidence="2 3" key="1">
    <citation type="submission" date="2013-11" db="EMBL/GenBank/DDBJ databases">
        <title>Genomic analysis of Pelistega sp. HM-7.</title>
        <authorList>
            <person name="Kumbhare S.V."/>
            <person name="Shetty S.A."/>
            <person name="Sharma O."/>
            <person name="Dhotre D.P."/>
        </authorList>
    </citation>
    <scope>NUCLEOTIDE SEQUENCE [LARGE SCALE GENOMIC DNA]</scope>
    <source>
        <strain evidence="2 3">HM-7</strain>
    </source>
</reference>
<keyword evidence="3" id="KW-1185">Reference proteome</keyword>
<dbReference type="RefSeq" id="WP_023948775.1">
    <property type="nucleotide sequence ID" value="NZ_AYSV01000002.1"/>
</dbReference>
<comment type="caution">
    <text evidence="2">The sequence shown here is derived from an EMBL/GenBank/DDBJ whole genome shotgun (WGS) entry which is preliminary data.</text>
</comment>
<dbReference type="Proteomes" id="UP000018766">
    <property type="component" value="Unassembled WGS sequence"/>
</dbReference>
<name>V8G9L6_9BURK</name>
<dbReference type="AlphaFoldDB" id="V8G9L6"/>
<evidence type="ECO:0000256" key="1">
    <source>
        <dbReference type="SAM" id="Phobius"/>
    </source>
</evidence>
<evidence type="ECO:0000313" key="3">
    <source>
        <dbReference type="Proteomes" id="UP000018766"/>
    </source>
</evidence>
<feature type="transmembrane region" description="Helical" evidence="1">
    <location>
        <begin position="38"/>
        <end position="63"/>
    </location>
</feature>
<gene>
    <name evidence="2" type="ORF">V757_00370</name>
</gene>
<sequence>MLGVLLTAPVMVLWCALVIIVKGYMVAARECSNFGSDAWLYATLTIGTVGIIASIVMTVIAIIKR</sequence>
<keyword evidence="1" id="KW-1133">Transmembrane helix</keyword>
<keyword evidence="1" id="KW-0812">Transmembrane</keyword>
<proteinExistence type="predicted"/>
<dbReference type="EMBL" id="AYSV01000002">
    <property type="protein sequence ID" value="ETD73095.1"/>
    <property type="molecule type" value="Genomic_DNA"/>
</dbReference>
<accession>V8G9L6</accession>
<organism evidence="2 3">
    <name type="scientific">Pelistega indica</name>
    <dbReference type="NCBI Taxonomy" id="1414851"/>
    <lineage>
        <taxon>Bacteria</taxon>
        <taxon>Pseudomonadati</taxon>
        <taxon>Pseudomonadota</taxon>
        <taxon>Betaproteobacteria</taxon>
        <taxon>Burkholderiales</taxon>
        <taxon>Alcaligenaceae</taxon>
        <taxon>Pelistega</taxon>
    </lineage>
</organism>
<protein>
    <submittedName>
        <fullName evidence="2">Uncharacterized protein</fullName>
    </submittedName>
</protein>